<organism evidence="1 2">
    <name type="scientific">Melastoma candidum</name>
    <dbReference type="NCBI Taxonomy" id="119954"/>
    <lineage>
        <taxon>Eukaryota</taxon>
        <taxon>Viridiplantae</taxon>
        <taxon>Streptophyta</taxon>
        <taxon>Embryophyta</taxon>
        <taxon>Tracheophyta</taxon>
        <taxon>Spermatophyta</taxon>
        <taxon>Magnoliopsida</taxon>
        <taxon>eudicotyledons</taxon>
        <taxon>Gunneridae</taxon>
        <taxon>Pentapetalae</taxon>
        <taxon>rosids</taxon>
        <taxon>malvids</taxon>
        <taxon>Myrtales</taxon>
        <taxon>Melastomataceae</taxon>
        <taxon>Melastomatoideae</taxon>
        <taxon>Melastomateae</taxon>
        <taxon>Melastoma</taxon>
    </lineage>
</organism>
<proteinExistence type="predicted"/>
<dbReference type="EMBL" id="CM042890">
    <property type="protein sequence ID" value="KAI4312416.1"/>
    <property type="molecule type" value="Genomic_DNA"/>
</dbReference>
<keyword evidence="2" id="KW-1185">Reference proteome</keyword>
<name>A0ACB9LM37_9MYRT</name>
<gene>
    <name evidence="1" type="ORF">MLD38_037226</name>
</gene>
<reference evidence="2" key="1">
    <citation type="journal article" date="2023" name="Front. Plant Sci.">
        <title>Chromosomal-level genome assembly of Melastoma candidum provides insights into trichome evolution.</title>
        <authorList>
            <person name="Zhong Y."/>
            <person name="Wu W."/>
            <person name="Sun C."/>
            <person name="Zou P."/>
            <person name="Liu Y."/>
            <person name="Dai S."/>
            <person name="Zhou R."/>
        </authorList>
    </citation>
    <scope>NUCLEOTIDE SEQUENCE [LARGE SCALE GENOMIC DNA]</scope>
</reference>
<sequence>MDSAKVSFVMCMFIVCSILVNGVGGKSNVHVIYLGGRQRTDGTEMELHRKLLTSVLGSNEKADEGIVYSYKWGFSGFAAKITEAQAQRLSELPEVIKVLPNTMHRMQTTRSWDFLGVPDLHAPSSSLNQNNLGDGVIIGILDTGIWPESRSFNDEVLGPVPTRWRGSCDWGSESGSSNFCNKKIIGSRWYINGLLAEFGPPSNTSEFFSPRDAVGHGTHTANTAAGSVVSNVTFEGVGTGNARGGATLAGLAIYKICWKMFVGGGPCTTVDVLKAFDDAIHDRVHVLSLSLGPGQDIIETEELDGIAVGSLHAVMEGITVVCAAGNSGPSPQSVTNTAPWIITVAVGTMDRAFQAPITLGNNETVWGQATYTGKTIGFEGLIFVPDFLVYENDSTSDRGCDVEEFRSIAGKVFTMIVNPEK</sequence>
<accession>A0ACB9LM37</accession>
<dbReference type="Proteomes" id="UP001057402">
    <property type="component" value="Chromosome 11"/>
</dbReference>
<protein>
    <submittedName>
        <fullName evidence="1">Uncharacterized protein</fullName>
    </submittedName>
</protein>
<evidence type="ECO:0000313" key="1">
    <source>
        <dbReference type="EMBL" id="KAI4312416.1"/>
    </source>
</evidence>
<evidence type="ECO:0000313" key="2">
    <source>
        <dbReference type="Proteomes" id="UP001057402"/>
    </source>
</evidence>
<comment type="caution">
    <text evidence="1">The sequence shown here is derived from an EMBL/GenBank/DDBJ whole genome shotgun (WGS) entry which is preliminary data.</text>
</comment>